<keyword evidence="6 9" id="KW-0804">Transcription</keyword>
<evidence type="ECO:0000256" key="3">
    <source>
        <dbReference type="ARBA" id="ARBA00022833"/>
    </source>
</evidence>
<evidence type="ECO:0000256" key="9">
    <source>
        <dbReference type="RuleBase" id="RU369094"/>
    </source>
</evidence>
<evidence type="ECO:0000256" key="7">
    <source>
        <dbReference type="ARBA" id="ARBA00023242"/>
    </source>
</evidence>
<dbReference type="PROSITE" id="PS50884">
    <property type="entry name" value="ZF_DOF_2"/>
    <property type="match status" value="1"/>
</dbReference>
<dbReference type="EMBL" id="MH374300">
    <property type="protein sequence ID" value="AZL49128.1"/>
    <property type="molecule type" value="Genomic_DNA"/>
</dbReference>
<sequence>MGLSSKQVIINRDGLDWTSAHHQALLPKKNPQIAAMRRQQQSQNQAQSEPLNCPRCDSPNTKFCYYNNYNKSQPRHFCRACKRHWTKGGTLRNVPVGGGRKNKRSKKPATAAAATAASLDSSRAALQASSVGNIAPKVAFGGDHDERTMSEILYQAMMVRPASSSLQNGLNLGPELDNTCGSLFSAAFPQTLQFSAAGLISGTSSPFESSLSSISNSFRDNCGGEDQGKVAAGGDRSSSSSAAAIGHQPPWGQQLVGINGVDMPSYHWNFEDIDTLVPDDHISLPIWDESLDNIKP</sequence>
<evidence type="ECO:0000256" key="2">
    <source>
        <dbReference type="ARBA" id="ARBA00022771"/>
    </source>
</evidence>
<dbReference type="GO" id="GO:0003700">
    <property type="term" value="F:DNA-binding transcription factor activity"/>
    <property type="evidence" value="ECO:0007669"/>
    <property type="project" value="UniProtKB-UniRule"/>
</dbReference>
<dbReference type="AlphaFoldDB" id="A0A3S8TMD1"/>
<evidence type="ECO:0000256" key="5">
    <source>
        <dbReference type="ARBA" id="ARBA00023125"/>
    </source>
</evidence>
<dbReference type="PANTHER" id="PTHR31992:SF97">
    <property type="entry name" value="DOF ZINC FINGER PROTEIN"/>
    <property type="match status" value="1"/>
</dbReference>
<proteinExistence type="predicted"/>
<comment type="subcellular location">
    <subcellularLocation>
        <location evidence="8 9">Nucleus</location>
    </subcellularLocation>
</comment>
<evidence type="ECO:0000256" key="6">
    <source>
        <dbReference type="ARBA" id="ARBA00023163"/>
    </source>
</evidence>
<evidence type="ECO:0000256" key="8">
    <source>
        <dbReference type="PROSITE-ProRule" id="PRU00071"/>
    </source>
</evidence>
<dbReference type="GO" id="GO:0008270">
    <property type="term" value="F:zinc ion binding"/>
    <property type="evidence" value="ECO:0007669"/>
    <property type="project" value="UniProtKB-KW"/>
</dbReference>
<dbReference type="Pfam" id="PF02701">
    <property type="entry name" value="Zn_ribbon_Dof"/>
    <property type="match status" value="1"/>
</dbReference>
<name>A0A3S8TMD1_BOENI</name>
<keyword evidence="3 9" id="KW-0862">Zinc</keyword>
<dbReference type="InterPro" id="IPR045174">
    <property type="entry name" value="Dof"/>
</dbReference>
<keyword evidence="2 8" id="KW-0863">Zinc-finger</keyword>
<protein>
    <recommendedName>
        <fullName evidence="9">Dof zinc finger protein</fullName>
    </recommendedName>
</protein>
<feature type="region of interest" description="Disordered" evidence="10">
    <location>
        <begin position="222"/>
        <end position="248"/>
    </location>
</feature>
<dbReference type="InterPro" id="IPR003851">
    <property type="entry name" value="Znf_Dof"/>
</dbReference>
<evidence type="ECO:0000259" key="11">
    <source>
        <dbReference type="PROSITE" id="PS50884"/>
    </source>
</evidence>
<evidence type="ECO:0000313" key="12">
    <source>
        <dbReference type="EMBL" id="AZL49128.1"/>
    </source>
</evidence>
<evidence type="ECO:0000256" key="1">
    <source>
        <dbReference type="ARBA" id="ARBA00022723"/>
    </source>
</evidence>
<dbReference type="GO" id="GO:0003677">
    <property type="term" value="F:DNA binding"/>
    <property type="evidence" value="ECO:0007669"/>
    <property type="project" value="UniProtKB-UniRule"/>
</dbReference>
<comment type="function">
    <text evidence="9">Transcription factor that binds specifically to a 5'-AA[AG]G-3' consensus core sequence.</text>
</comment>
<dbReference type="PROSITE" id="PS01361">
    <property type="entry name" value="ZF_DOF_1"/>
    <property type="match status" value="1"/>
</dbReference>
<reference evidence="12" key="1">
    <citation type="journal article" date="2018" name="3 Biotech.">
        <title>Identification of Dof transcription factors in ramie (Boehmeria nivea L. Gaud) and their expression in response to different nitrogen treatments.</title>
        <authorList>
            <person name="Xu X."/>
            <person name="Li F."/>
            <person name="Wang Y."/>
            <person name="Tang S."/>
            <person name="Dai Q."/>
            <person name="Zhu S."/>
            <person name="Liu T."/>
        </authorList>
    </citation>
    <scope>NUCLEOTIDE SEQUENCE</scope>
</reference>
<dbReference type="GO" id="GO:0005634">
    <property type="term" value="C:nucleus"/>
    <property type="evidence" value="ECO:0007669"/>
    <property type="project" value="UniProtKB-SubCell"/>
</dbReference>
<accession>A0A3S8TMD1</accession>
<organism evidence="12">
    <name type="scientific">Boehmeria nivea</name>
    <name type="common">Chinese grass</name>
    <name type="synonym">Urtica nivea</name>
    <dbReference type="NCBI Taxonomy" id="83906"/>
    <lineage>
        <taxon>Eukaryota</taxon>
        <taxon>Viridiplantae</taxon>
        <taxon>Streptophyta</taxon>
        <taxon>Embryophyta</taxon>
        <taxon>Tracheophyta</taxon>
        <taxon>Spermatophyta</taxon>
        <taxon>Magnoliopsida</taxon>
        <taxon>eudicotyledons</taxon>
        <taxon>Gunneridae</taxon>
        <taxon>Pentapetalae</taxon>
        <taxon>rosids</taxon>
        <taxon>fabids</taxon>
        <taxon>Rosales</taxon>
        <taxon>Urticaceae</taxon>
        <taxon>Boehmeria</taxon>
    </lineage>
</organism>
<dbReference type="PANTHER" id="PTHR31992">
    <property type="entry name" value="DOF ZINC FINGER PROTEIN DOF1.4-RELATED"/>
    <property type="match status" value="1"/>
</dbReference>
<feature type="domain" description="Dof-type" evidence="11">
    <location>
        <begin position="51"/>
        <end position="105"/>
    </location>
</feature>
<evidence type="ECO:0000256" key="4">
    <source>
        <dbReference type="ARBA" id="ARBA00023015"/>
    </source>
</evidence>
<keyword evidence="1 9" id="KW-0479">Metal-binding</keyword>
<evidence type="ECO:0000256" key="10">
    <source>
        <dbReference type="SAM" id="MobiDB-lite"/>
    </source>
</evidence>
<keyword evidence="7 8" id="KW-0539">Nucleus</keyword>
<keyword evidence="4 9" id="KW-0805">Transcription regulation</keyword>
<keyword evidence="5 8" id="KW-0238">DNA-binding</keyword>